<dbReference type="SMART" id="SM00028">
    <property type="entry name" value="TPR"/>
    <property type="match status" value="7"/>
</dbReference>
<sequence length="1620" mass="180946">MAGNQKFESFEPASEDWDAYLAQFEFHLETNDITDEAKKRASLISSCGKGTFDITRSLVAPADIKTVSFAEQTKKLKTHFSPQPSEIACRHAFYKRSQAGNETITEFVAALSKAARPCNFTDVEEALRDRLVCGLKDERLQQKLFARTTLTWAVAYKKAVAAEAADKSTKEVRQRLAEHSIHSQHDSKGDEADDDVNAIRGKRTPAKPAVFKPCSEGVHPTDEKVSAIQNAPRTARPQPGAASEIRPDDKRPPPDGAHEEQQQVGAARLGWGVGGRRRAAGAREGGPRGKGALRSRPPLARPASFPASPWNRKHVGKPRGMEPPLVGAAADATGPPASPRPPSGRDREAELRGESAPAGPRAPHARGRRQRQQQQQQQQQVLSLKLSMWKRKTGLLDAQLRGYLRDRLRLLENDDRKARAVFSELSARLLSVDPEEHLMGVTFWTFEEIWKFETYYSLGFLKHCMENLLLDDYFWLFTQEEEEAVGIDVRLDEECLDMIYRDLLIQEGAFFVRHPENVIGERGASCSGGRISRLNWAERASEAGEWDALMSRLSQPLAPFHQWFLKSNTDPADFAGKSQRVDPHQVGPDVAVGSSVAITGHASTVPEEIGFQEGDRIEIIGYFVKSMQWFVGRLVPTGQIGFVPSTHVKPDTFEGSPWRTFSEVEPPFPLKEQALSEEDVIKLLKQTSHEDICHVYQIDGQEDTEFEQSVKQGMSHLPLNESTWTMNGKVEQLLSKARGLSVEERADGEEPPSALDTEAVPLVSREPPFCVGHDEKTSQPEVSDSLLLFLNRKGYEATFQSLYDLSFSFLKTLFCGYASEEDLTDYLGLVREAAKRARLLWALARLCCLLGRMSVRKLKLSQARVYFEEALATLQGDFGDLCLVTTLYANLAGIYLRQRNREKCASLLDKAAALLMGVPNYISSTAMESAVLKHALKRAVLSHSRRAEARACSLLAKHYLNFKQGEEALPFLERLQLLNEEVGFQDSSSLADGCFLLGQLYGRKCLPHLVLSCAQKASSCSSGTLPESFRSIGLVVKNGPQAVGQAPPAQIAPYLRQMLPLLDSSSSAHGKLHGAVCGTLSVLCSRHKQYRKAIDYMEQGLDRNVQAGTKEIINHLAFLSWLYILNRQNMVAVDILNAIIESSQSSHQQLGVAHNMLAIALERLHDTKRAAESYYKALRISQETGMMQNQAVALANLGVLCWHSSARSLGERFLLRAVKVFSGLPSVDWGIDFIEILLRLGGCYANGACKEAARCCYEWAFLVALETDHLEGQSQAVRHLCQFYSTVCPDEAQCLLYHEYQLSLLRKMPNKVMEGQVLEAIGRLYLSLGTERAYRSALEYTKQSLGLFIDLQAKVKEAHAWLQAGKIYYMLRQNELVDLYIQVAQNAAVCTQDPNLEMDLFEASGDIFFNGDWEKGKAVSFYRDKALPLAIETRNRNAELRLCNKLVGLLLTLKAYEECLGYAQASLTLSVDLGMQLSERVAYHRLAVVHHHLGHSELAEHFYLKALSLCPSPLEYDEEALYYVQVYLVLGDIIFYELKDPFDASGYYNLALAAAMELGNKKAQLKIYTRLAIIYHNFLVDREVSLSYYQKARAFATELNIHRINLAPVRAAQGLVKNVK</sequence>
<dbReference type="InterPro" id="IPR019734">
    <property type="entry name" value="TPR_rpt"/>
</dbReference>
<feature type="compositionally biased region" description="Basic and acidic residues" evidence="3">
    <location>
        <begin position="164"/>
        <end position="190"/>
    </location>
</feature>
<keyword evidence="5" id="KW-1185">Reference proteome</keyword>
<protein>
    <submittedName>
        <fullName evidence="6">SH3 domain and tetratricopeptide repeat-containing protein 1</fullName>
    </submittedName>
</protein>
<dbReference type="PANTHER" id="PTHR22647">
    <property type="entry name" value="SH3 DOMAIN AND TETRATRICOPEPTIDE REPEATS CONTAINING PROTEIN"/>
    <property type="match status" value="1"/>
</dbReference>
<name>A0ABM1KTA1_GEKJA</name>
<feature type="region of interest" description="Disordered" evidence="3">
    <location>
        <begin position="164"/>
        <end position="379"/>
    </location>
</feature>
<dbReference type="GeneID" id="107119029"/>
<dbReference type="InterPro" id="IPR036028">
    <property type="entry name" value="SH3-like_dom_sf"/>
</dbReference>
<evidence type="ECO:0000256" key="3">
    <source>
        <dbReference type="SAM" id="MobiDB-lite"/>
    </source>
</evidence>
<evidence type="ECO:0000313" key="5">
    <source>
        <dbReference type="Proteomes" id="UP000694871"/>
    </source>
</evidence>
<dbReference type="RefSeq" id="XP_015276938.1">
    <property type="nucleotide sequence ID" value="XM_015421452.1"/>
</dbReference>
<dbReference type="Gene3D" id="2.30.30.40">
    <property type="entry name" value="SH3 Domains"/>
    <property type="match status" value="1"/>
</dbReference>
<proteinExistence type="predicted"/>
<dbReference type="SUPFAM" id="SSF50044">
    <property type="entry name" value="SH3-domain"/>
    <property type="match status" value="1"/>
</dbReference>
<dbReference type="PROSITE" id="PS50002">
    <property type="entry name" value="SH3"/>
    <property type="match status" value="1"/>
</dbReference>
<gene>
    <name evidence="6" type="primary">SH3TC1</name>
</gene>
<dbReference type="Proteomes" id="UP000694871">
    <property type="component" value="Unplaced"/>
</dbReference>
<feature type="domain" description="SH3" evidence="4">
    <location>
        <begin position="590"/>
        <end position="653"/>
    </location>
</feature>
<evidence type="ECO:0000259" key="4">
    <source>
        <dbReference type="PROSITE" id="PS50002"/>
    </source>
</evidence>
<keyword evidence="1 2" id="KW-0728">SH3 domain</keyword>
<dbReference type="Pfam" id="PF13181">
    <property type="entry name" value="TPR_8"/>
    <property type="match status" value="1"/>
</dbReference>
<dbReference type="PANTHER" id="PTHR22647:SF3">
    <property type="entry name" value="SH3 DOMAIN AND TETRATRICOPEPTIDE REPEAT-CONTAINING PROTEIN 1"/>
    <property type="match status" value="1"/>
</dbReference>
<dbReference type="InterPro" id="IPR042772">
    <property type="entry name" value="SH3TC1/SH3TC2"/>
</dbReference>
<feature type="compositionally biased region" description="Basic and acidic residues" evidence="3">
    <location>
        <begin position="245"/>
        <end position="261"/>
    </location>
</feature>
<reference evidence="6" key="1">
    <citation type="submission" date="2025-08" db="UniProtKB">
        <authorList>
            <consortium name="RefSeq"/>
        </authorList>
    </citation>
    <scope>IDENTIFICATION</scope>
</reference>
<organism evidence="5 6">
    <name type="scientific">Gekko japonicus</name>
    <name type="common">Schlegel's Japanese gecko</name>
    <dbReference type="NCBI Taxonomy" id="146911"/>
    <lineage>
        <taxon>Eukaryota</taxon>
        <taxon>Metazoa</taxon>
        <taxon>Chordata</taxon>
        <taxon>Craniata</taxon>
        <taxon>Vertebrata</taxon>
        <taxon>Euteleostomi</taxon>
        <taxon>Lepidosauria</taxon>
        <taxon>Squamata</taxon>
        <taxon>Bifurcata</taxon>
        <taxon>Gekkota</taxon>
        <taxon>Gekkonidae</taxon>
        <taxon>Gekkoninae</taxon>
        <taxon>Gekko</taxon>
    </lineage>
</organism>
<evidence type="ECO:0000313" key="6">
    <source>
        <dbReference type="RefSeq" id="XP_015276938.1"/>
    </source>
</evidence>
<dbReference type="InterPro" id="IPR001452">
    <property type="entry name" value="SH3_domain"/>
</dbReference>
<dbReference type="SUPFAM" id="SSF48452">
    <property type="entry name" value="TPR-like"/>
    <property type="match status" value="4"/>
</dbReference>
<feature type="compositionally biased region" description="Basic and acidic residues" evidence="3">
    <location>
        <begin position="343"/>
        <end position="353"/>
    </location>
</feature>
<evidence type="ECO:0000256" key="2">
    <source>
        <dbReference type="PROSITE-ProRule" id="PRU00192"/>
    </source>
</evidence>
<dbReference type="SMART" id="SM00326">
    <property type="entry name" value="SH3"/>
    <property type="match status" value="1"/>
</dbReference>
<accession>A0ABM1KTA1</accession>
<dbReference type="Gene3D" id="1.25.40.10">
    <property type="entry name" value="Tetratricopeptide repeat domain"/>
    <property type="match status" value="4"/>
</dbReference>
<evidence type="ECO:0000256" key="1">
    <source>
        <dbReference type="ARBA" id="ARBA00022443"/>
    </source>
</evidence>
<dbReference type="InterPro" id="IPR011990">
    <property type="entry name" value="TPR-like_helical_dom_sf"/>
</dbReference>